<keyword evidence="2" id="KW-1185">Reference proteome</keyword>
<evidence type="ECO:0000313" key="1">
    <source>
        <dbReference type="EMBL" id="KAK1148051.1"/>
    </source>
</evidence>
<accession>A0ACC3BCR3</accession>
<proteinExistence type="predicted"/>
<organism evidence="1 2">
    <name type="scientific">Aspergillus melleus</name>
    <dbReference type="NCBI Taxonomy" id="138277"/>
    <lineage>
        <taxon>Eukaryota</taxon>
        <taxon>Fungi</taxon>
        <taxon>Dikarya</taxon>
        <taxon>Ascomycota</taxon>
        <taxon>Pezizomycotina</taxon>
        <taxon>Eurotiomycetes</taxon>
        <taxon>Eurotiomycetidae</taxon>
        <taxon>Eurotiales</taxon>
        <taxon>Aspergillaceae</taxon>
        <taxon>Aspergillus</taxon>
        <taxon>Aspergillus subgen. Circumdati</taxon>
    </lineage>
</organism>
<comment type="caution">
    <text evidence="1">The sequence shown here is derived from an EMBL/GenBank/DDBJ whole genome shotgun (WGS) entry which is preliminary data.</text>
</comment>
<gene>
    <name evidence="1" type="ORF">N8T08_010686</name>
</gene>
<dbReference type="Proteomes" id="UP001177260">
    <property type="component" value="Unassembled WGS sequence"/>
</dbReference>
<dbReference type="EMBL" id="JAOPJF010000009">
    <property type="protein sequence ID" value="KAK1148051.1"/>
    <property type="molecule type" value="Genomic_DNA"/>
</dbReference>
<evidence type="ECO:0000313" key="2">
    <source>
        <dbReference type="Proteomes" id="UP001177260"/>
    </source>
</evidence>
<name>A0ACC3BCR3_9EURO</name>
<protein>
    <submittedName>
        <fullName evidence="1">Uncharacterized protein</fullName>
    </submittedName>
</protein>
<sequence length="295" mass="33660">MSSGTSFSLLRDHLDNSRVNLQHCLWVKQFGYLLHPDIPTDKKDIRIADIGTATGIWLIDLAETLPPSVQLDGFDITLDATPPSKWLPSNVTLQHWDARTEPPREWIGTYDVVHIRLFAIVFDEHEAVSMLRRLRKLLSGYLQWAEVDMSSCGIEKAHPSNKVDAMIELLGHSNKEYIKEEWSWCPKLPGLFLREGFENVRQDVRDTPPHLLTPTHECSLFLLDSWVRRMVNGTGQGAKYRALIQQVEREASQGSVWKFTRWTVVGRKPFKDVSGEGLDTIPVDKDAHPGEIDEL</sequence>
<reference evidence="1 2" key="1">
    <citation type="journal article" date="2023" name="ACS Omega">
        <title>Identification of the Neoaspergillic Acid Biosynthesis Gene Cluster by Establishing an In Vitro CRISPR-Ribonucleoprotein Genetic System in Aspergillus melleus.</title>
        <authorList>
            <person name="Yuan B."/>
            <person name="Grau M.F."/>
            <person name="Murata R.M."/>
            <person name="Torok T."/>
            <person name="Venkateswaran K."/>
            <person name="Stajich J.E."/>
            <person name="Wang C.C.C."/>
        </authorList>
    </citation>
    <scope>NUCLEOTIDE SEQUENCE [LARGE SCALE GENOMIC DNA]</scope>
    <source>
        <strain evidence="1 2">IMV 1140</strain>
    </source>
</reference>